<gene>
    <name evidence="2" type="ORF">ODALV1_LOCUS18150</name>
</gene>
<name>A0ABP1R807_9HEXA</name>
<sequence>MALKPCCCISSKTGAIILGTLGIIISVLGIVYVLFSYAGMSSIQSLQDPVLKEQLMQEIRKAFKANPEYEHLNDEAIFYMMFTYLSFVMVVCIVELVMSSILVHGVRKEHPRLLQIYLIYSAILFCLALVSTIFSAIMNMNMWMVYIWVTSISYVVYFYCVAVIYSAYVEVRNNVLQRQNPAVKYEA</sequence>
<feature type="transmembrane region" description="Helical" evidence="1">
    <location>
        <begin position="76"/>
        <end position="104"/>
    </location>
</feature>
<comment type="caution">
    <text evidence="2">The sequence shown here is derived from an EMBL/GenBank/DDBJ whole genome shotgun (WGS) entry which is preliminary data.</text>
</comment>
<dbReference type="PANTHER" id="PTHR36694:SF11">
    <property type="entry name" value="LP21121P-RELATED"/>
    <property type="match status" value="1"/>
</dbReference>
<proteinExistence type="predicted"/>
<accession>A0ABP1R807</accession>
<dbReference type="Proteomes" id="UP001642540">
    <property type="component" value="Unassembled WGS sequence"/>
</dbReference>
<organism evidence="2 3">
    <name type="scientific">Orchesella dallaii</name>
    <dbReference type="NCBI Taxonomy" id="48710"/>
    <lineage>
        <taxon>Eukaryota</taxon>
        <taxon>Metazoa</taxon>
        <taxon>Ecdysozoa</taxon>
        <taxon>Arthropoda</taxon>
        <taxon>Hexapoda</taxon>
        <taxon>Collembola</taxon>
        <taxon>Entomobryomorpha</taxon>
        <taxon>Entomobryoidea</taxon>
        <taxon>Orchesellidae</taxon>
        <taxon>Orchesellinae</taxon>
        <taxon>Orchesella</taxon>
    </lineage>
</organism>
<feature type="transmembrane region" description="Helical" evidence="1">
    <location>
        <begin position="116"/>
        <end position="137"/>
    </location>
</feature>
<keyword evidence="1" id="KW-0472">Membrane</keyword>
<reference evidence="2 3" key="1">
    <citation type="submission" date="2024-08" db="EMBL/GenBank/DDBJ databases">
        <authorList>
            <person name="Cucini C."/>
            <person name="Frati F."/>
        </authorList>
    </citation>
    <scope>NUCLEOTIDE SEQUENCE [LARGE SCALE GENOMIC DNA]</scope>
</reference>
<keyword evidence="3" id="KW-1185">Reference proteome</keyword>
<protein>
    <submittedName>
        <fullName evidence="2">Uncharacterized protein</fullName>
    </submittedName>
</protein>
<keyword evidence="1" id="KW-0812">Transmembrane</keyword>
<dbReference type="PANTHER" id="PTHR36694">
    <property type="entry name" value="PASIFLORA 1, ISOFORM A-RELATED"/>
    <property type="match status" value="1"/>
</dbReference>
<keyword evidence="1" id="KW-1133">Transmembrane helix</keyword>
<feature type="transmembrane region" description="Helical" evidence="1">
    <location>
        <begin position="143"/>
        <end position="168"/>
    </location>
</feature>
<feature type="transmembrane region" description="Helical" evidence="1">
    <location>
        <begin position="12"/>
        <end position="35"/>
    </location>
</feature>
<evidence type="ECO:0000313" key="3">
    <source>
        <dbReference type="Proteomes" id="UP001642540"/>
    </source>
</evidence>
<dbReference type="EMBL" id="CAXLJM020000057">
    <property type="protein sequence ID" value="CAL8118475.1"/>
    <property type="molecule type" value="Genomic_DNA"/>
</dbReference>
<evidence type="ECO:0000256" key="1">
    <source>
        <dbReference type="SAM" id="Phobius"/>
    </source>
</evidence>
<evidence type="ECO:0000313" key="2">
    <source>
        <dbReference type="EMBL" id="CAL8118475.1"/>
    </source>
</evidence>